<dbReference type="EMBL" id="JACRUJ010000001">
    <property type="protein sequence ID" value="MBC5840920.1"/>
    <property type="molecule type" value="Genomic_DNA"/>
</dbReference>
<sequence>MIKNLFIATCLFLSVVSFAQQGTSSPYSFYGIGDVRYKGTAEIRSMAGIAVEQDSIHLNIDNPASYANLKLTTFSLGGSYNTTKLQSSSITEDARRTTLDYLAVGLPLGKLGVGFGLIPYSSVGYQIQSLSSADGGVNRRYDGSGGLNKAFLGAAYKISPKFSLGADVNYNFGTIENSGLVFVNDVPVGTRELNNSKLSGVDFSFGAMYQTKIYKKISLFTSLSYKLESDLTSNNTSSVSIVNYNTDFNFSTVEDGDEVSDTRILTLPSKISAGLGIGEARKWLVGAQAVIGSVGNLVNSYNQSNAVSYEKSMKYSLGGYFVPNYNSFSSYAKRIVYRAGLKYEKTGLIVNSESINDMGFTLGFGLPITGSFSNINFGFEMGKRGTTNAGLIQENYANFSVGLSLNDRWFEKRKFQ</sequence>
<feature type="chain" id="PRO_5045321137" description="Long-chain fatty acid transport protein" evidence="1">
    <location>
        <begin position="20"/>
        <end position="416"/>
    </location>
</feature>
<feature type="signal peptide" evidence="1">
    <location>
        <begin position="1"/>
        <end position="19"/>
    </location>
</feature>
<dbReference type="SUPFAM" id="SSF56935">
    <property type="entry name" value="Porins"/>
    <property type="match status" value="1"/>
</dbReference>
<organism evidence="2 3">
    <name type="scientific">Flavobacterium kayseriense</name>
    <dbReference type="NCBI Taxonomy" id="2764714"/>
    <lineage>
        <taxon>Bacteria</taxon>
        <taxon>Pseudomonadati</taxon>
        <taxon>Bacteroidota</taxon>
        <taxon>Flavobacteriia</taxon>
        <taxon>Flavobacteriales</taxon>
        <taxon>Flavobacteriaceae</taxon>
        <taxon>Flavobacterium</taxon>
    </lineage>
</organism>
<evidence type="ECO:0008006" key="4">
    <source>
        <dbReference type="Google" id="ProtNLM"/>
    </source>
</evidence>
<comment type="caution">
    <text evidence="2">The sequence shown here is derived from an EMBL/GenBank/DDBJ whole genome shotgun (WGS) entry which is preliminary data.</text>
</comment>
<keyword evidence="1" id="KW-0732">Signal</keyword>
<dbReference type="RefSeq" id="WP_187009470.1">
    <property type="nucleotide sequence ID" value="NZ_JACRUI010000001.1"/>
</dbReference>
<evidence type="ECO:0000313" key="3">
    <source>
        <dbReference type="Proteomes" id="UP000629963"/>
    </source>
</evidence>
<proteinExistence type="predicted"/>
<evidence type="ECO:0000256" key="1">
    <source>
        <dbReference type="SAM" id="SignalP"/>
    </source>
</evidence>
<reference evidence="2 3" key="1">
    <citation type="submission" date="2020-08" db="EMBL/GenBank/DDBJ databases">
        <title>Description of novel Flavobacterium F-380 isolate.</title>
        <authorList>
            <person name="Saticioglu I.B."/>
            <person name="Duman M."/>
            <person name="Altun S."/>
        </authorList>
    </citation>
    <scope>NUCLEOTIDE SEQUENCE [LARGE SCALE GENOMIC DNA]</scope>
    <source>
        <strain evidence="2 3">F-380</strain>
    </source>
</reference>
<keyword evidence="3" id="KW-1185">Reference proteome</keyword>
<dbReference type="Proteomes" id="UP000629963">
    <property type="component" value="Unassembled WGS sequence"/>
</dbReference>
<protein>
    <recommendedName>
        <fullName evidence="4">Long-chain fatty acid transport protein</fullName>
    </recommendedName>
</protein>
<dbReference type="Gene3D" id="2.40.160.60">
    <property type="entry name" value="Outer membrane protein transport protein (OMPP1/FadL/TodX)"/>
    <property type="match status" value="1"/>
</dbReference>
<name>A0ABR7J5V5_9FLAO</name>
<evidence type="ECO:0000313" key="2">
    <source>
        <dbReference type="EMBL" id="MBC5840920.1"/>
    </source>
</evidence>
<gene>
    <name evidence="2" type="ORF">H8R23_05845</name>
</gene>
<accession>A0ABR7J5V5</accession>